<gene>
    <name evidence="2" type="ORF">BJZ21_000025</name>
    <name evidence="3" type="ORF">BJZ21_004057</name>
</gene>
<sequence length="30" mass="3019">MTDFLIALWHLLPIAAVAALLLAAAALGSA</sequence>
<dbReference type="EMBL" id="JACCBG010000001">
    <property type="protein sequence ID" value="NYD39942.1"/>
    <property type="molecule type" value="Genomic_DNA"/>
</dbReference>
<dbReference type="EMBL" id="JACCBG010000001">
    <property type="protein sequence ID" value="NYD43974.1"/>
    <property type="molecule type" value="Genomic_DNA"/>
</dbReference>
<evidence type="ECO:0000313" key="3">
    <source>
        <dbReference type="EMBL" id="NYD43974.1"/>
    </source>
</evidence>
<accession>A0A7Y9E2R2</accession>
<evidence type="ECO:0000313" key="4">
    <source>
        <dbReference type="Proteomes" id="UP000535511"/>
    </source>
</evidence>
<keyword evidence="1" id="KW-0812">Transmembrane</keyword>
<feature type="transmembrane region" description="Helical" evidence="1">
    <location>
        <begin position="6"/>
        <end position="27"/>
    </location>
</feature>
<protein>
    <submittedName>
        <fullName evidence="2">Uncharacterized protein</fullName>
    </submittedName>
</protein>
<keyword evidence="1" id="KW-1133">Transmembrane helix</keyword>
<proteinExistence type="predicted"/>
<keyword evidence="4" id="KW-1185">Reference proteome</keyword>
<organism evidence="2 4">
    <name type="scientific">Nocardioides panaciterrulae</name>
    <dbReference type="NCBI Taxonomy" id="661492"/>
    <lineage>
        <taxon>Bacteria</taxon>
        <taxon>Bacillati</taxon>
        <taxon>Actinomycetota</taxon>
        <taxon>Actinomycetes</taxon>
        <taxon>Propionibacteriales</taxon>
        <taxon>Nocardioidaceae</taxon>
        <taxon>Nocardioides</taxon>
    </lineage>
</organism>
<name>A0A7Y9E2R2_9ACTN</name>
<evidence type="ECO:0000256" key="1">
    <source>
        <dbReference type="SAM" id="Phobius"/>
    </source>
</evidence>
<evidence type="ECO:0000313" key="2">
    <source>
        <dbReference type="EMBL" id="NYD39942.1"/>
    </source>
</evidence>
<comment type="caution">
    <text evidence="2">The sequence shown here is derived from an EMBL/GenBank/DDBJ whole genome shotgun (WGS) entry which is preliminary data.</text>
</comment>
<reference evidence="2 4" key="1">
    <citation type="submission" date="2020-07" db="EMBL/GenBank/DDBJ databases">
        <title>Sequencing the genomes of 1000 actinobacteria strains.</title>
        <authorList>
            <person name="Klenk H.-P."/>
        </authorList>
    </citation>
    <scope>NUCLEOTIDE SEQUENCE [LARGE SCALE GENOMIC DNA]</scope>
    <source>
        <strain evidence="2 4">DSM 21350</strain>
    </source>
</reference>
<dbReference type="Proteomes" id="UP000535511">
    <property type="component" value="Unassembled WGS sequence"/>
</dbReference>
<keyword evidence="1" id="KW-0472">Membrane</keyword>
<dbReference type="AlphaFoldDB" id="A0A7Y9E2R2"/>